<accession>A0A370TDX6</accession>
<feature type="transmembrane region" description="Helical" evidence="1">
    <location>
        <begin position="559"/>
        <end position="586"/>
    </location>
</feature>
<name>A0A370TDX6_9HELO</name>
<dbReference type="AlphaFoldDB" id="A0A370TDX6"/>
<dbReference type="RefSeq" id="XP_031866369.1">
    <property type="nucleotide sequence ID" value="XM_032017726.1"/>
</dbReference>
<evidence type="ECO:0000313" key="3">
    <source>
        <dbReference type="Proteomes" id="UP000254866"/>
    </source>
</evidence>
<sequence length="675" mass="75411">MVSSYVYTGLWVNHSRARIIGTTLTLTNKNGAILVAFLATLVTAAGHAAWTILRYIFHQLRASEKPHDALFYQQQAALKNSSSALGTALTFLRMSWAWRRHERRMIWRSWTLLFVTVAVIISAIFTAAAIFSSQVTQTAGTAFLVRSPDCGLWDFPSDQTTGWQIKTLNDTHTAQNYARTCYQGGSANSRLCDRYRVPEIKWHTDRKADCPFAAETCYNLSTPISMDTGYLDSHKIFGLNAVPEERVAVRKKTSCSPLRLRKWVDAVNTTLGDPSDPVTDSFIQVYIGGFNENDPAMAAIARNYTYRWNGHNIFMERGYDIQTVYAHAGYENNWVPILEFNRTDADITVFFLAQNSMLYNSPNSDALFGANTILADNNNFSSTTTPIQIYQPDRLISAMGCVDQFQICNPALPGPETTNSMLCTPLDAIVPLYRKVSSIQLSATQVETWRPIWRGMQYAGMDKVADGMDSSALKAQETVTNLFQTIKLPNDQWAVELAAWNAIALARIQATVLEYATGPINVVEQGGRIIKPKPDDKVGQNICKRQLILNVAGYQNFNMLGVTIILISSSILIVIGWTVDIVVGWVQEWMGKHYARLSWIQDGYLQLQRMAYEGGGHADWEGSADDVPLTRGRTREEQVLMGLDLGDLKHPRLKRFERGVGLGVQGKALGVNLLE</sequence>
<keyword evidence="1" id="KW-1133">Transmembrane helix</keyword>
<keyword evidence="1" id="KW-0472">Membrane</keyword>
<dbReference type="Proteomes" id="UP000254866">
    <property type="component" value="Unassembled WGS sequence"/>
</dbReference>
<protein>
    <submittedName>
        <fullName evidence="2">Uncharacterized protein</fullName>
    </submittedName>
</protein>
<keyword evidence="1" id="KW-0812">Transmembrane</keyword>
<comment type="caution">
    <text evidence="2">The sequence shown here is derived from an EMBL/GenBank/DDBJ whole genome shotgun (WGS) entry which is preliminary data.</text>
</comment>
<dbReference type="GeneID" id="43601952"/>
<proteinExistence type="predicted"/>
<evidence type="ECO:0000313" key="2">
    <source>
        <dbReference type="EMBL" id="RDL32647.1"/>
    </source>
</evidence>
<gene>
    <name evidence="2" type="ORF">BP5553_09103</name>
</gene>
<dbReference type="EMBL" id="NPIC01000010">
    <property type="protein sequence ID" value="RDL32647.1"/>
    <property type="molecule type" value="Genomic_DNA"/>
</dbReference>
<dbReference type="OrthoDB" id="3540210at2759"/>
<organism evidence="2 3">
    <name type="scientific">Venustampulla echinocandica</name>
    <dbReference type="NCBI Taxonomy" id="2656787"/>
    <lineage>
        <taxon>Eukaryota</taxon>
        <taxon>Fungi</taxon>
        <taxon>Dikarya</taxon>
        <taxon>Ascomycota</taxon>
        <taxon>Pezizomycotina</taxon>
        <taxon>Leotiomycetes</taxon>
        <taxon>Helotiales</taxon>
        <taxon>Pleuroascaceae</taxon>
        <taxon>Venustampulla</taxon>
    </lineage>
</organism>
<reference evidence="2 3" key="1">
    <citation type="journal article" date="2018" name="IMA Fungus">
        <title>IMA Genome-F 9: Draft genome sequence of Annulohypoxylon stygium, Aspergillus mulundensis, Berkeleyomyces basicola (syn. Thielaviopsis basicola), Ceratocystis smalleyi, two Cercospora beticola strains, Coleophoma cylindrospora, Fusarium fracticaudum, Phialophora cf. hyalina, and Morchella septimelata.</title>
        <authorList>
            <person name="Wingfield B.D."/>
            <person name="Bills G.F."/>
            <person name="Dong Y."/>
            <person name="Huang W."/>
            <person name="Nel W.J."/>
            <person name="Swalarsk-Parry B.S."/>
            <person name="Vaghefi N."/>
            <person name="Wilken P.M."/>
            <person name="An Z."/>
            <person name="de Beer Z.W."/>
            <person name="De Vos L."/>
            <person name="Chen L."/>
            <person name="Duong T.A."/>
            <person name="Gao Y."/>
            <person name="Hammerbacher A."/>
            <person name="Kikkert J.R."/>
            <person name="Li Y."/>
            <person name="Li H."/>
            <person name="Li K."/>
            <person name="Li Q."/>
            <person name="Liu X."/>
            <person name="Ma X."/>
            <person name="Naidoo K."/>
            <person name="Pethybridge S.J."/>
            <person name="Sun J."/>
            <person name="Steenkamp E.T."/>
            <person name="van der Nest M.A."/>
            <person name="van Wyk S."/>
            <person name="Wingfield M.J."/>
            <person name="Xiong C."/>
            <person name="Yue Q."/>
            <person name="Zhang X."/>
        </authorList>
    </citation>
    <scope>NUCLEOTIDE SEQUENCE [LARGE SCALE GENOMIC DNA]</scope>
    <source>
        <strain evidence="2 3">BP 5553</strain>
    </source>
</reference>
<feature type="transmembrane region" description="Helical" evidence="1">
    <location>
        <begin position="110"/>
        <end position="131"/>
    </location>
</feature>
<evidence type="ECO:0000256" key="1">
    <source>
        <dbReference type="SAM" id="Phobius"/>
    </source>
</evidence>
<feature type="transmembrane region" description="Helical" evidence="1">
    <location>
        <begin position="32"/>
        <end position="57"/>
    </location>
</feature>
<keyword evidence="3" id="KW-1185">Reference proteome</keyword>